<evidence type="ECO:0000256" key="7">
    <source>
        <dbReference type="ARBA" id="ARBA00023180"/>
    </source>
</evidence>
<keyword evidence="13" id="KW-1185">Reference proteome</keyword>
<feature type="binding site" evidence="8">
    <location>
        <position position="80"/>
    </location>
    <ligand>
        <name>Na(+)</name>
        <dbReference type="ChEBI" id="CHEBI:29101"/>
        <label>1</label>
    </ligand>
</feature>
<evidence type="ECO:0000313" key="13">
    <source>
        <dbReference type="Proteomes" id="UP000694389"/>
    </source>
</evidence>
<feature type="transmembrane region" description="Helical" evidence="11">
    <location>
        <begin position="539"/>
        <end position="556"/>
    </location>
</feature>
<evidence type="ECO:0000313" key="12">
    <source>
        <dbReference type="Ensembl" id="ENSDLAP00005045008.1"/>
    </source>
</evidence>
<dbReference type="OrthoDB" id="6581954at2759"/>
<dbReference type="PROSITE" id="PS50267">
    <property type="entry name" value="NA_NEUROTRAN_SYMP_3"/>
    <property type="match status" value="1"/>
</dbReference>
<reference evidence="12" key="2">
    <citation type="submission" date="2025-09" db="UniProtKB">
        <authorList>
            <consortium name="Ensembl"/>
        </authorList>
    </citation>
    <scope>IDENTIFICATION</scope>
</reference>
<proteinExistence type="inferred from homology"/>
<feature type="region of interest" description="Disordered" evidence="10">
    <location>
        <begin position="671"/>
        <end position="720"/>
    </location>
</feature>
<dbReference type="NCBIfam" id="NF037979">
    <property type="entry name" value="Na_transp"/>
    <property type="match status" value="1"/>
</dbReference>
<keyword evidence="5 11" id="KW-1133">Transmembrane helix</keyword>
<keyword evidence="8" id="KW-0479">Metal-binding</keyword>
<keyword evidence="8" id="KW-0915">Sodium</keyword>
<name>A0A8C4HPK3_DICLA</name>
<dbReference type="PROSITE" id="PS00754">
    <property type="entry name" value="NA_NEUROTRAN_SYMP_2"/>
    <property type="match status" value="1"/>
</dbReference>
<dbReference type="GeneID" id="127353571"/>
<evidence type="ECO:0000256" key="1">
    <source>
        <dbReference type="ARBA" id="ARBA00004141"/>
    </source>
</evidence>
<feature type="binding site" evidence="8">
    <location>
        <position position="345"/>
    </location>
    <ligand>
        <name>Na(+)</name>
        <dbReference type="ChEBI" id="CHEBI:29101"/>
        <label>1</label>
    </ligand>
</feature>
<keyword evidence="6 11" id="KW-0472">Membrane</keyword>
<evidence type="ECO:0000256" key="9">
    <source>
        <dbReference type="RuleBase" id="RU003732"/>
    </source>
</evidence>
<feature type="binding site" evidence="8">
    <location>
        <position position="476"/>
    </location>
    <ligand>
        <name>Na(+)</name>
        <dbReference type="ChEBI" id="CHEBI:29101"/>
        <label>1</label>
    </ligand>
</feature>
<keyword evidence="7" id="KW-0325">Glycoprotein</keyword>
<dbReference type="Pfam" id="PF00209">
    <property type="entry name" value="SNF"/>
    <property type="match status" value="1"/>
</dbReference>
<feature type="transmembrane region" description="Helical" evidence="11">
    <location>
        <begin position="306"/>
        <end position="327"/>
    </location>
</feature>
<dbReference type="CTD" id="55117"/>
<feature type="transmembrane region" description="Helical" evidence="11">
    <location>
        <begin position="577"/>
        <end position="600"/>
    </location>
</feature>
<dbReference type="SUPFAM" id="SSF161070">
    <property type="entry name" value="SNF-like"/>
    <property type="match status" value="1"/>
</dbReference>
<dbReference type="PRINTS" id="PR00176">
    <property type="entry name" value="NANEUSMPORT"/>
</dbReference>
<sequence>MPKNSKAVKRELDDDVTESVKDLLSNEDACDDSFKKSSLIVNNHEGEGKECDVEEGGSDGEEEERPAWNSKLQYILAQVGFSVGLGNVWRFPYLCQKNGGGAYLVPYLILLILIGIPLFFLELAVGQRIRRGSIGVWNYISPRLGGIGFASCVVCFFVALYYNVIISWSLFYFSQSFQQPLPWHECPLVKNKTSTYVVPECEKSSATTYYWYREALNISNSISEGGGLNWRMTLCLLAAWSMVCLAMIKGIQSSGKVMYFSSLFPYVVLICFLVRALLLKGSVDGIRHMFTPKLEIMLEAKVWREAATQVFFALGLGFGGVIAFSSYNKRDNNCHFDAVLVSLINFFTSVLATLVVFAVLGFKANIMNSKCVALNTNKIVALLGNGIDERLIPKHINLTQVSQVSADDYHQMIEVIKGVKEDEYQQLGLESCSIEDELNKAVQGTGLAFIAFTEAMTHFPASPFWSVMFFLMLVNLGLGSMFGTIEGILTPLIDTFKVRKEFLTVGCCVLAFSIGLLFVQRSGNYYVAMFDDYSATLPLLIVVVLENVAIAWFYGIDKFFEDLKDMLGFTPYRFYYYMWKYITPILLLVLLCSSLIQLTMTPPSYSAWIQEEAKEQTLRFPTWGIVVCISLVVMAIMPVPVVFGLRYFNIIDDNTSGLSTVSYKKGRIIKESARPGEDDDTSLIQGKSPSEAPSPMPGNSIYRKQSGSGGPDADTAPNGRYGIGYLMADMPDMPESDL</sequence>
<feature type="transmembrane region" description="Helical" evidence="11">
    <location>
        <begin position="146"/>
        <end position="173"/>
    </location>
</feature>
<dbReference type="GeneTree" id="ENSGT00940000157277"/>
<evidence type="ECO:0000256" key="4">
    <source>
        <dbReference type="ARBA" id="ARBA00022847"/>
    </source>
</evidence>
<accession>A0A8C4HPK3</accession>
<evidence type="ECO:0000256" key="5">
    <source>
        <dbReference type="ARBA" id="ARBA00022989"/>
    </source>
</evidence>
<dbReference type="PROSITE" id="PS00610">
    <property type="entry name" value="NA_NEUROTRAN_SYMP_1"/>
    <property type="match status" value="1"/>
</dbReference>
<dbReference type="OMA" id="TMTPPSY"/>
<dbReference type="InterPro" id="IPR002438">
    <property type="entry name" value="Neutral_aa_SLC6"/>
</dbReference>
<dbReference type="GO" id="GO:0015820">
    <property type="term" value="P:L-leucine transport"/>
    <property type="evidence" value="ECO:0007669"/>
    <property type="project" value="TreeGrafter"/>
</dbReference>
<dbReference type="InterPro" id="IPR037272">
    <property type="entry name" value="SNS_sf"/>
</dbReference>
<dbReference type="PANTHER" id="PTHR11616">
    <property type="entry name" value="SODIUM/CHLORIDE DEPENDENT TRANSPORTER"/>
    <property type="match status" value="1"/>
</dbReference>
<evidence type="ECO:0000256" key="6">
    <source>
        <dbReference type="ARBA" id="ARBA00023136"/>
    </source>
</evidence>
<keyword evidence="3 9" id="KW-0812">Transmembrane</keyword>
<feature type="transmembrane region" description="Helical" evidence="11">
    <location>
        <begin position="339"/>
        <end position="360"/>
    </location>
</feature>
<dbReference type="PANTHER" id="PTHR11616:SF101">
    <property type="entry name" value="SODIUM-DEPENDENT NEUTRAL AMINO ACID TRANSPORTER B(0)AT2"/>
    <property type="match status" value="1"/>
</dbReference>
<gene>
    <name evidence="12" type="primary">slc6a15</name>
</gene>
<evidence type="ECO:0000256" key="8">
    <source>
        <dbReference type="PIRSR" id="PIRSR600175-1"/>
    </source>
</evidence>
<reference evidence="12" key="1">
    <citation type="submission" date="2025-08" db="UniProtKB">
        <authorList>
            <consortium name="Ensembl"/>
        </authorList>
    </citation>
    <scope>IDENTIFICATION</scope>
</reference>
<feature type="transmembrane region" description="Helical" evidence="11">
    <location>
        <begin position="228"/>
        <end position="248"/>
    </location>
</feature>
<feature type="binding site" evidence="8">
    <location>
        <position position="87"/>
    </location>
    <ligand>
        <name>Na(+)</name>
        <dbReference type="ChEBI" id="CHEBI:29101"/>
        <label>1</label>
    </ligand>
</feature>
<dbReference type="GO" id="GO:0005298">
    <property type="term" value="F:proline:sodium symporter activity"/>
    <property type="evidence" value="ECO:0007669"/>
    <property type="project" value="TreeGrafter"/>
</dbReference>
<feature type="binding site" evidence="8">
    <location>
        <position position="83"/>
    </location>
    <ligand>
        <name>Na(+)</name>
        <dbReference type="ChEBI" id="CHEBI:29101"/>
        <label>1</label>
    </ligand>
</feature>
<feature type="transmembrane region" description="Helical" evidence="11">
    <location>
        <begin position="257"/>
        <end position="278"/>
    </location>
</feature>
<dbReference type="Ensembl" id="ENSDLAT00005048027.2">
    <property type="protein sequence ID" value="ENSDLAP00005045008.1"/>
    <property type="gene ID" value="ENSDLAG00005019874.2"/>
</dbReference>
<dbReference type="GO" id="GO:0046872">
    <property type="term" value="F:metal ion binding"/>
    <property type="evidence" value="ECO:0007669"/>
    <property type="project" value="UniProtKB-KW"/>
</dbReference>
<evidence type="ECO:0000256" key="11">
    <source>
        <dbReference type="SAM" id="Phobius"/>
    </source>
</evidence>
<evidence type="ECO:0000256" key="10">
    <source>
        <dbReference type="SAM" id="MobiDB-lite"/>
    </source>
</evidence>
<dbReference type="PRINTS" id="PR01206">
    <property type="entry name" value="ORPHTRNSPORT"/>
</dbReference>
<comment type="subcellular location">
    <subcellularLocation>
        <location evidence="1">Membrane</location>
        <topology evidence="1">Multi-pass membrane protein</topology>
    </subcellularLocation>
</comment>
<feature type="transmembrane region" description="Helical" evidence="11">
    <location>
        <begin position="501"/>
        <end position="519"/>
    </location>
</feature>
<organism evidence="12 13">
    <name type="scientific">Dicentrarchus labrax</name>
    <name type="common">European seabass</name>
    <name type="synonym">Morone labrax</name>
    <dbReference type="NCBI Taxonomy" id="13489"/>
    <lineage>
        <taxon>Eukaryota</taxon>
        <taxon>Metazoa</taxon>
        <taxon>Chordata</taxon>
        <taxon>Craniata</taxon>
        <taxon>Vertebrata</taxon>
        <taxon>Euteleostomi</taxon>
        <taxon>Actinopterygii</taxon>
        <taxon>Neopterygii</taxon>
        <taxon>Teleostei</taxon>
        <taxon>Neoteleostei</taxon>
        <taxon>Acanthomorphata</taxon>
        <taxon>Eupercaria</taxon>
        <taxon>Moronidae</taxon>
        <taxon>Dicentrarchus</taxon>
    </lineage>
</organism>
<evidence type="ECO:0000256" key="3">
    <source>
        <dbReference type="ARBA" id="ARBA00022692"/>
    </source>
</evidence>
<evidence type="ECO:0000256" key="2">
    <source>
        <dbReference type="ARBA" id="ARBA00022448"/>
    </source>
</evidence>
<dbReference type="AlphaFoldDB" id="A0A8C4HPK3"/>
<dbReference type="InterPro" id="IPR000175">
    <property type="entry name" value="Na/ntran_symport"/>
</dbReference>
<keyword evidence="2 9" id="KW-0813">Transport</keyword>
<feature type="binding site" evidence="8">
    <location>
        <position position="480"/>
    </location>
    <ligand>
        <name>Na(+)</name>
        <dbReference type="ChEBI" id="CHEBI:29101"/>
        <label>1</label>
    </ligand>
</feature>
<dbReference type="RefSeq" id="XP_051238856.1">
    <property type="nucleotide sequence ID" value="XM_051382896.1"/>
</dbReference>
<feature type="transmembrane region" description="Helical" evidence="11">
    <location>
        <begin position="104"/>
        <end position="125"/>
    </location>
</feature>
<protein>
    <recommendedName>
        <fullName evidence="9">Transporter</fullName>
    </recommendedName>
</protein>
<comment type="similarity">
    <text evidence="9">Belongs to the sodium:neurotransmitter symporter (SNF) (TC 2.A.22) family.</text>
</comment>
<feature type="transmembrane region" description="Helical" evidence="11">
    <location>
        <begin position="464"/>
        <end position="489"/>
    </location>
</feature>
<dbReference type="GO" id="GO:0005886">
    <property type="term" value="C:plasma membrane"/>
    <property type="evidence" value="ECO:0007669"/>
    <property type="project" value="InterPro"/>
</dbReference>
<keyword evidence="4 9" id="KW-0769">Symport</keyword>
<feature type="transmembrane region" description="Helical" evidence="11">
    <location>
        <begin position="74"/>
        <end position="92"/>
    </location>
</feature>
<feature type="transmembrane region" description="Helical" evidence="11">
    <location>
        <begin position="620"/>
        <end position="643"/>
    </location>
</feature>
<dbReference type="Proteomes" id="UP000694389">
    <property type="component" value="Unassembled WGS sequence"/>
</dbReference>